<reference evidence="2" key="1">
    <citation type="submission" date="2025-08" db="UniProtKB">
        <authorList>
            <consortium name="RefSeq"/>
        </authorList>
    </citation>
    <scope>IDENTIFICATION</scope>
    <source>
        <tissue evidence="2">Seedling</tissue>
    </source>
</reference>
<dbReference type="PANTHER" id="PTHR35046">
    <property type="entry name" value="ZINC KNUCKLE (CCHC-TYPE) FAMILY PROTEIN"/>
    <property type="match status" value="1"/>
</dbReference>
<evidence type="ECO:0000313" key="2">
    <source>
        <dbReference type="RefSeq" id="XP_060672773.1"/>
    </source>
</evidence>
<dbReference type="Gene3D" id="3.10.10.10">
    <property type="entry name" value="HIV Type 1 Reverse Transcriptase, subunit A, domain 1"/>
    <property type="match status" value="1"/>
</dbReference>
<dbReference type="Proteomes" id="UP001652623">
    <property type="component" value="Chromosome 4"/>
</dbReference>
<proteinExistence type="predicted"/>
<sequence length="131" mass="14956">MSDLKSAFITQKPIFLMLYKDENLDTNNTLPSAMEYEDIFPEEVPSGLPPLRGIEHQIDFIPGVTIPNCPTYRTNPEEAKELQKQVEELLAKGYIRESMSPCAVQERWNLENVHGLQSHQQNYGKVSSSYP</sequence>
<protein>
    <submittedName>
        <fullName evidence="2">Uncharacterized protein LOC132803567</fullName>
    </submittedName>
</protein>
<organism evidence="1 2">
    <name type="scientific">Ziziphus jujuba</name>
    <name type="common">Chinese jujube</name>
    <name type="synonym">Ziziphus sativa</name>
    <dbReference type="NCBI Taxonomy" id="326968"/>
    <lineage>
        <taxon>Eukaryota</taxon>
        <taxon>Viridiplantae</taxon>
        <taxon>Streptophyta</taxon>
        <taxon>Embryophyta</taxon>
        <taxon>Tracheophyta</taxon>
        <taxon>Spermatophyta</taxon>
        <taxon>Magnoliopsida</taxon>
        <taxon>eudicotyledons</taxon>
        <taxon>Gunneridae</taxon>
        <taxon>Pentapetalae</taxon>
        <taxon>rosids</taxon>
        <taxon>fabids</taxon>
        <taxon>Rosales</taxon>
        <taxon>Rhamnaceae</taxon>
        <taxon>Paliureae</taxon>
        <taxon>Ziziphus</taxon>
    </lineage>
</organism>
<dbReference type="PANTHER" id="PTHR35046:SF9">
    <property type="entry name" value="RNA-DIRECTED DNA POLYMERASE"/>
    <property type="match status" value="1"/>
</dbReference>
<accession>A0ABM4A7R6</accession>
<evidence type="ECO:0000313" key="1">
    <source>
        <dbReference type="Proteomes" id="UP001652623"/>
    </source>
</evidence>
<gene>
    <name evidence="2" type="primary">LOC132803567</name>
</gene>
<dbReference type="SUPFAM" id="SSF56672">
    <property type="entry name" value="DNA/RNA polymerases"/>
    <property type="match status" value="1"/>
</dbReference>
<dbReference type="GeneID" id="132803567"/>
<dbReference type="RefSeq" id="XP_060672773.1">
    <property type="nucleotide sequence ID" value="XM_060816790.1"/>
</dbReference>
<name>A0ABM4A7R6_ZIZJJ</name>
<dbReference type="InterPro" id="IPR043502">
    <property type="entry name" value="DNA/RNA_pol_sf"/>
</dbReference>
<keyword evidence="1" id="KW-1185">Reference proteome</keyword>